<gene>
    <name evidence="3" type="ORF">TIFTF001_042727</name>
</gene>
<feature type="region of interest" description="Disordered" evidence="1">
    <location>
        <begin position="25"/>
        <end position="62"/>
    </location>
</feature>
<evidence type="ECO:0000256" key="1">
    <source>
        <dbReference type="SAM" id="MobiDB-lite"/>
    </source>
</evidence>
<dbReference type="EMBL" id="BTGU01002451">
    <property type="protein sequence ID" value="GMN37980.1"/>
    <property type="molecule type" value="Genomic_DNA"/>
</dbReference>
<feature type="chain" id="PRO_5041664298" evidence="2">
    <location>
        <begin position="24"/>
        <end position="62"/>
    </location>
</feature>
<name>A0AA87ZT30_FICCA</name>
<protein>
    <submittedName>
        <fullName evidence="3">Uncharacterized protein</fullName>
    </submittedName>
</protein>
<proteinExistence type="predicted"/>
<keyword evidence="4" id="KW-1185">Reference proteome</keyword>
<evidence type="ECO:0000313" key="3">
    <source>
        <dbReference type="EMBL" id="GMN37980.1"/>
    </source>
</evidence>
<feature type="signal peptide" evidence="2">
    <location>
        <begin position="1"/>
        <end position="23"/>
    </location>
</feature>
<dbReference type="Proteomes" id="UP001187192">
    <property type="component" value="Unassembled WGS sequence"/>
</dbReference>
<evidence type="ECO:0000256" key="2">
    <source>
        <dbReference type="SAM" id="SignalP"/>
    </source>
</evidence>
<dbReference type="AlphaFoldDB" id="A0AA87ZT30"/>
<comment type="caution">
    <text evidence="3">The sequence shown here is derived from an EMBL/GenBank/DDBJ whole genome shotgun (WGS) entry which is preliminary data.</text>
</comment>
<organism evidence="3 4">
    <name type="scientific">Ficus carica</name>
    <name type="common">Common fig</name>
    <dbReference type="NCBI Taxonomy" id="3494"/>
    <lineage>
        <taxon>Eukaryota</taxon>
        <taxon>Viridiplantae</taxon>
        <taxon>Streptophyta</taxon>
        <taxon>Embryophyta</taxon>
        <taxon>Tracheophyta</taxon>
        <taxon>Spermatophyta</taxon>
        <taxon>Magnoliopsida</taxon>
        <taxon>eudicotyledons</taxon>
        <taxon>Gunneridae</taxon>
        <taxon>Pentapetalae</taxon>
        <taxon>rosids</taxon>
        <taxon>fabids</taxon>
        <taxon>Rosales</taxon>
        <taxon>Moraceae</taxon>
        <taxon>Ficeae</taxon>
        <taxon>Ficus</taxon>
    </lineage>
</organism>
<keyword evidence="2" id="KW-0732">Signal</keyword>
<accession>A0AA87ZT30</accession>
<reference evidence="3" key="1">
    <citation type="submission" date="2023-07" db="EMBL/GenBank/DDBJ databases">
        <title>draft genome sequence of fig (Ficus carica).</title>
        <authorList>
            <person name="Takahashi T."/>
            <person name="Nishimura K."/>
        </authorList>
    </citation>
    <scope>NUCLEOTIDE SEQUENCE</scope>
</reference>
<evidence type="ECO:0000313" key="4">
    <source>
        <dbReference type="Proteomes" id="UP001187192"/>
    </source>
</evidence>
<feature type="compositionally biased region" description="Pro residues" evidence="1">
    <location>
        <begin position="49"/>
        <end position="62"/>
    </location>
</feature>
<sequence length="62" mass="6779">MGNLFSLLRLFCFLILLFNPSIAVRTGPAVLPPPTKGQSRGREDQQQPQKPPAPIGRPNISP</sequence>